<dbReference type="InterPro" id="IPR058163">
    <property type="entry name" value="LysR-type_TF_proteobact-type"/>
</dbReference>
<keyword evidence="7" id="KW-1185">Reference proteome</keyword>
<evidence type="ECO:0000259" key="5">
    <source>
        <dbReference type="PROSITE" id="PS50931"/>
    </source>
</evidence>
<dbReference type="GO" id="GO:0003700">
    <property type="term" value="F:DNA-binding transcription factor activity"/>
    <property type="evidence" value="ECO:0007669"/>
    <property type="project" value="InterPro"/>
</dbReference>
<evidence type="ECO:0000313" key="6">
    <source>
        <dbReference type="EMBL" id="MBP5858847.1"/>
    </source>
</evidence>
<dbReference type="Proteomes" id="UP000672602">
    <property type="component" value="Unassembled WGS sequence"/>
</dbReference>
<dbReference type="Pfam" id="PF00126">
    <property type="entry name" value="HTH_1"/>
    <property type="match status" value="1"/>
</dbReference>
<reference evidence="6" key="1">
    <citation type="submission" date="2021-04" db="EMBL/GenBank/DDBJ databases">
        <authorList>
            <person name="Zhang D.-C."/>
        </authorList>
    </citation>
    <scope>NUCLEOTIDE SEQUENCE</scope>
    <source>
        <strain evidence="6">CGMCC 1.15697</strain>
    </source>
</reference>
<proteinExistence type="inferred from homology"/>
<dbReference type="AlphaFoldDB" id="A0A8J7SB88"/>
<dbReference type="SUPFAM" id="SSF46785">
    <property type="entry name" value="Winged helix' DNA-binding domain"/>
    <property type="match status" value="1"/>
</dbReference>
<comment type="caution">
    <text evidence="6">The sequence shown here is derived from an EMBL/GenBank/DDBJ whole genome shotgun (WGS) entry which is preliminary data.</text>
</comment>
<dbReference type="InterPro" id="IPR005119">
    <property type="entry name" value="LysR_subst-bd"/>
</dbReference>
<accession>A0A8J7SB88</accession>
<dbReference type="SUPFAM" id="SSF53850">
    <property type="entry name" value="Periplasmic binding protein-like II"/>
    <property type="match status" value="1"/>
</dbReference>
<dbReference type="PRINTS" id="PR00039">
    <property type="entry name" value="HTHLYSR"/>
</dbReference>
<keyword evidence="3" id="KW-0238">DNA-binding</keyword>
<dbReference type="GO" id="GO:0003677">
    <property type="term" value="F:DNA binding"/>
    <property type="evidence" value="ECO:0007669"/>
    <property type="project" value="UniProtKB-KW"/>
</dbReference>
<evidence type="ECO:0000256" key="4">
    <source>
        <dbReference type="ARBA" id="ARBA00023163"/>
    </source>
</evidence>
<sequence length="307" mass="33582">MSKSPHDLPPLSAVAAFEAAARRLSFKDAAGELNVTPAAVSRQIRRLEEWFGRPLFRRLHRRVVMTEEGEAFHDAVSAAFAGMAGAARGLRGPVGEQVTIGSTSSVARFWLVPRLHDFWRTYPELKLHHVISDFTIDLTRQRVDLAVRFGQGQWPGLESRMLFADRIYPVAAPEFVAEQGPVETLDDVARLPLIDIGGVMEEGWLGWPEWMRAAGAPARPLRLNRINSYSIAVEAALDGQGALLGWHSMVGGLLEAGRLARLTDAEIASPGAYFLVRRADRPLSAEAQLLGTWLTDSLGGEGEISGV</sequence>
<name>A0A8J7SB88_9PROT</name>
<dbReference type="RefSeq" id="WP_210683440.1">
    <property type="nucleotide sequence ID" value="NZ_JAGMWN010000012.1"/>
</dbReference>
<evidence type="ECO:0000313" key="7">
    <source>
        <dbReference type="Proteomes" id="UP000672602"/>
    </source>
</evidence>
<dbReference type="InterPro" id="IPR036390">
    <property type="entry name" value="WH_DNA-bd_sf"/>
</dbReference>
<keyword evidence="4" id="KW-0804">Transcription</keyword>
<feature type="domain" description="HTH lysR-type" evidence="5">
    <location>
        <begin position="9"/>
        <end position="66"/>
    </location>
</feature>
<evidence type="ECO:0000256" key="3">
    <source>
        <dbReference type="ARBA" id="ARBA00023125"/>
    </source>
</evidence>
<organism evidence="6 7">
    <name type="scientific">Marivibrio halodurans</name>
    <dbReference type="NCBI Taxonomy" id="2039722"/>
    <lineage>
        <taxon>Bacteria</taxon>
        <taxon>Pseudomonadati</taxon>
        <taxon>Pseudomonadota</taxon>
        <taxon>Alphaproteobacteria</taxon>
        <taxon>Rhodospirillales</taxon>
        <taxon>Rhodospirillaceae</taxon>
        <taxon>Marivibrio</taxon>
    </lineage>
</organism>
<dbReference type="PANTHER" id="PTHR30537:SF5">
    <property type="entry name" value="HTH-TYPE TRANSCRIPTIONAL ACTIVATOR TTDR-RELATED"/>
    <property type="match status" value="1"/>
</dbReference>
<dbReference type="InterPro" id="IPR000847">
    <property type="entry name" value="LysR_HTH_N"/>
</dbReference>
<dbReference type="EMBL" id="JAGMWN010000012">
    <property type="protein sequence ID" value="MBP5858847.1"/>
    <property type="molecule type" value="Genomic_DNA"/>
</dbReference>
<dbReference type="PROSITE" id="PS50931">
    <property type="entry name" value="HTH_LYSR"/>
    <property type="match status" value="1"/>
</dbReference>
<dbReference type="CDD" id="cd08432">
    <property type="entry name" value="PBP2_GcdR_TrpI_HvrB_AmpR_like"/>
    <property type="match status" value="1"/>
</dbReference>
<evidence type="ECO:0000256" key="1">
    <source>
        <dbReference type="ARBA" id="ARBA00009437"/>
    </source>
</evidence>
<dbReference type="Gene3D" id="3.40.190.10">
    <property type="entry name" value="Periplasmic binding protein-like II"/>
    <property type="match status" value="2"/>
</dbReference>
<dbReference type="Gene3D" id="1.10.10.10">
    <property type="entry name" value="Winged helix-like DNA-binding domain superfamily/Winged helix DNA-binding domain"/>
    <property type="match status" value="1"/>
</dbReference>
<evidence type="ECO:0000256" key="2">
    <source>
        <dbReference type="ARBA" id="ARBA00023015"/>
    </source>
</evidence>
<comment type="similarity">
    <text evidence="1">Belongs to the LysR transcriptional regulatory family.</text>
</comment>
<dbReference type="InterPro" id="IPR036388">
    <property type="entry name" value="WH-like_DNA-bd_sf"/>
</dbReference>
<gene>
    <name evidence="6" type="ORF">KAJ83_17645</name>
</gene>
<dbReference type="PANTHER" id="PTHR30537">
    <property type="entry name" value="HTH-TYPE TRANSCRIPTIONAL REGULATOR"/>
    <property type="match status" value="1"/>
</dbReference>
<protein>
    <submittedName>
        <fullName evidence="6">LysR family transcriptional regulator</fullName>
    </submittedName>
</protein>
<dbReference type="Pfam" id="PF03466">
    <property type="entry name" value="LysR_substrate"/>
    <property type="match status" value="1"/>
</dbReference>
<keyword evidence="2" id="KW-0805">Transcription regulation</keyword>